<dbReference type="AlphaFoldDB" id="A0A4S3PK75"/>
<gene>
    <name evidence="1" type="ORF">E1I69_21060</name>
</gene>
<protein>
    <submittedName>
        <fullName evidence="1">Uncharacterized protein</fullName>
    </submittedName>
</protein>
<keyword evidence="2" id="KW-1185">Reference proteome</keyword>
<dbReference type="OrthoDB" id="2433869at2"/>
<dbReference type="Proteomes" id="UP000306477">
    <property type="component" value="Unassembled WGS sequence"/>
</dbReference>
<name>A0A4S3PK75_9BACI</name>
<dbReference type="RefSeq" id="WP_136381513.1">
    <property type="nucleotide sequence ID" value="NZ_SLUB01000063.1"/>
</dbReference>
<sequence>MKRYWKILTLCLITVIVLGTFYIQSSLALENIRFEFEKVSGDESLVENLEINADYVVGDNHQTLLISNEETSNLSNRSVVQQLTGLYGEASAEQLISKYKSFMRGKNLLSSNFYEDEQVVVYASIEGKSINASSLNSFFDIDVLDKKSEKSTSMKLDLPKTGSYGWVDIVDIQIKEGKLLVIARGSRINGGEDLVAYTIDLNGKKITNEEVVFSTPTVENGWSDFRFLNDYHSNGPEKYLLFKAEAFEHESSEGPTAIVDDFIVYDVENNKIVKMELPEDFVGNIENSSVVDSVVYIPVQTPNEIKVIQYEIETEKWDKKQIFGVEPSGNSEGEPFIKLQDGKIYIVRSVNDGHTLAIGDLNTGETLYEGHLKVKNLKTDLEDYKLYIFEIKDVG</sequence>
<accession>A0A4S3PK75</accession>
<comment type="caution">
    <text evidence="1">The sequence shown here is derived from an EMBL/GenBank/DDBJ whole genome shotgun (WGS) entry which is preliminary data.</text>
</comment>
<organism evidence="1 2">
    <name type="scientific">Bacillus timonensis</name>
    <dbReference type="NCBI Taxonomy" id="1033734"/>
    <lineage>
        <taxon>Bacteria</taxon>
        <taxon>Bacillati</taxon>
        <taxon>Bacillota</taxon>
        <taxon>Bacilli</taxon>
        <taxon>Bacillales</taxon>
        <taxon>Bacillaceae</taxon>
        <taxon>Bacillus</taxon>
    </lineage>
</organism>
<evidence type="ECO:0000313" key="1">
    <source>
        <dbReference type="EMBL" id="THE09789.1"/>
    </source>
</evidence>
<dbReference type="EMBL" id="SLUB01000063">
    <property type="protein sequence ID" value="THE09789.1"/>
    <property type="molecule type" value="Genomic_DNA"/>
</dbReference>
<proteinExistence type="predicted"/>
<evidence type="ECO:0000313" key="2">
    <source>
        <dbReference type="Proteomes" id="UP000306477"/>
    </source>
</evidence>
<reference evidence="1 2" key="1">
    <citation type="journal article" date="2019" name="Indoor Air">
        <title>Impacts of indoor surface finishes on bacterial viability.</title>
        <authorList>
            <person name="Hu J."/>
            <person name="Maamar S.B."/>
            <person name="Glawe A.J."/>
            <person name="Gottel N."/>
            <person name="Gilbert J.A."/>
            <person name="Hartmann E.M."/>
        </authorList>
    </citation>
    <scope>NUCLEOTIDE SEQUENCE [LARGE SCALE GENOMIC DNA]</scope>
    <source>
        <strain evidence="1 2">AF060A6</strain>
    </source>
</reference>